<proteinExistence type="predicted"/>
<reference evidence="5 6" key="1">
    <citation type="submission" date="2015-09" db="EMBL/GenBank/DDBJ databases">
        <title>Sorangium comparison.</title>
        <authorList>
            <person name="Zaburannyi N."/>
            <person name="Bunk B."/>
            <person name="Overmann J."/>
            <person name="Mueller R."/>
        </authorList>
    </citation>
    <scope>NUCLEOTIDE SEQUENCE [LARGE SCALE GENOMIC DNA]</scope>
    <source>
        <strain evidence="5 6">So ceGT47</strain>
    </source>
</reference>
<dbReference type="Proteomes" id="UP000295781">
    <property type="component" value="Chromosome"/>
</dbReference>
<dbReference type="EMBL" id="CP012670">
    <property type="protein sequence ID" value="AUX19605.1"/>
    <property type="molecule type" value="Genomic_DNA"/>
</dbReference>
<dbReference type="SUPFAM" id="SSF55785">
    <property type="entry name" value="PYP-like sensor domain (PAS domain)"/>
    <property type="match status" value="1"/>
</dbReference>
<name>A0A4P2PSR1_SORCE</name>
<evidence type="ECO:0000313" key="5">
    <source>
        <dbReference type="EMBL" id="AUX19605.1"/>
    </source>
</evidence>
<dbReference type="InterPro" id="IPR051932">
    <property type="entry name" value="Bact_StressResp_Reg"/>
</dbReference>
<feature type="compositionally biased region" description="Basic and acidic residues" evidence="1">
    <location>
        <begin position="1"/>
        <end position="11"/>
    </location>
</feature>
<dbReference type="InterPro" id="IPR036513">
    <property type="entry name" value="STAS_dom_sf"/>
</dbReference>
<evidence type="ECO:0000313" key="6">
    <source>
        <dbReference type="Proteomes" id="UP000295781"/>
    </source>
</evidence>
<feature type="domain" description="PAC" evidence="3">
    <location>
        <begin position="140"/>
        <end position="193"/>
    </location>
</feature>
<organism evidence="5 6">
    <name type="scientific">Sorangium cellulosum</name>
    <name type="common">Polyangium cellulosum</name>
    <dbReference type="NCBI Taxonomy" id="56"/>
    <lineage>
        <taxon>Bacteria</taxon>
        <taxon>Pseudomonadati</taxon>
        <taxon>Myxococcota</taxon>
        <taxon>Polyangia</taxon>
        <taxon>Polyangiales</taxon>
        <taxon>Polyangiaceae</taxon>
        <taxon>Sorangium</taxon>
    </lineage>
</organism>
<dbReference type="InterPro" id="IPR035965">
    <property type="entry name" value="PAS-like_dom_sf"/>
</dbReference>
<dbReference type="OrthoDB" id="5511081at2"/>
<dbReference type="CDD" id="cd07041">
    <property type="entry name" value="STAS_RsbR_RsbS_like"/>
    <property type="match status" value="1"/>
</dbReference>
<evidence type="ECO:0008006" key="7">
    <source>
        <dbReference type="Google" id="ProtNLM"/>
    </source>
</evidence>
<feature type="domain" description="STAS" evidence="4">
    <location>
        <begin position="216"/>
        <end position="331"/>
    </location>
</feature>
<feature type="region of interest" description="Disordered" evidence="1">
    <location>
        <begin position="1"/>
        <end position="53"/>
    </location>
</feature>
<accession>A0A4P2PSR1</accession>
<dbReference type="Gene3D" id="3.30.750.24">
    <property type="entry name" value="STAS domain"/>
    <property type="match status" value="1"/>
</dbReference>
<dbReference type="Pfam" id="PF01740">
    <property type="entry name" value="STAS"/>
    <property type="match status" value="1"/>
</dbReference>
<dbReference type="InterPro" id="IPR013656">
    <property type="entry name" value="PAS_4"/>
</dbReference>
<dbReference type="SUPFAM" id="SSF52091">
    <property type="entry name" value="SpoIIaa-like"/>
    <property type="match status" value="1"/>
</dbReference>
<dbReference type="Pfam" id="PF08448">
    <property type="entry name" value="PAS_4"/>
    <property type="match status" value="1"/>
</dbReference>
<dbReference type="InterPro" id="IPR002645">
    <property type="entry name" value="STAS_dom"/>
</dbReference>
<sequence>MKPAHRNEGKTRSTKPSLPSDQGKKQEHVSVKTKTSRRSAGGGGRASPARPGGTLKALESRMRAQQTILDNIVDGVVVSDRHGKIIYSNPAAEALLKLTIADASPDEWSQRYGLYRADEQTPFPPHELPVARALQGEVVVAQEMFFRHGNNPTGGWLVASARPVISDDGTFFGAVGVFRDVSDRKRWEKELEQQLAREKERNDTLERLRLTVQQLSTPILEIWDEVLVLPIIGILDSRRSGEMTEQLLDEIARKQCRFVIVDVTGVEIVDSSTADQLLKLVSAVELLGARCMLTGVQPAVAQTLTALRVDLGPMLTLRNLRHGLQTCLRLIQTDFDMTRVMASRPEAAARR</sequence>
<dbReference type="InterPro" id="IPR000700">
    <property type="entry name" value="PAS-assoc_C"/>
</dbReference>
<protein>
    <recommendedName>
        <fullName evidence="7">Anti-anti-sigma factor</fullName>
    </recommendedName>
</protein>
<dbReference type="SMART" id="SM00091">
    <property type="entry name" value="PAS"/>
    <property type="match status" value="1"/>
</dbReference>
<dbReference type="NCBIfam" id="TIGR00229">
    <property type="entry name" value="sensory_box"/>
    <property type="match status" value="1"/>
</dbReference>
<feature type="domain" description="PAS" evidence="2">
    <location>
        <begin position="61"/>
        <end position="102"/>
    </location>
</feature>
<evidence type="ECO:0000256" key="1">
    <source>
        <dbReference type="SAM" id="MobiDB-lite"/>
    </source>
</evidence>
<dbReference type="Gene3D" id="3.30.450.20">
    <property type="entry name" value="PAS domain"/>
    <property type="match status" value="1"/>
</dbReference>
<evidence type="ECO:0000259" key="3">
    <source>
        <dbReference type="PROSITE" id="PS50113"/>
    </source>
</evidence>
<dbReference type="PANTHER" id="PTHR33745">
    <property type="entry name" value="RSBT ANTAGONIST PROTEIN RSBS-RELATED"/>
    <property type="match status" value="1"/>
</dbReference>
<gene>
    <name evidence="5" type="ORF">SOCEGT47_000570</name>
</gene>
<dbReference type="CDD" id="cd00130">
    <property type="entry name" value="PAS"/>
    <property type="match status" value="1"/>
</dbReference>
<evidence type="ECO:0000259" key="4">
    <source>
        <dbReference type="PROSITE" id="PS50801"/>
    </source>
</evidence>
<dbReference type="PROSITE" id="PS50113">
    <property type="entry name" value="PAC"/>
    <property type="match status" value="1"/>
</dbReference>
<dbReference type="PROSITE" id="PS50112">
    <property type="entry name" value="PAS"/>
    <property type="match status" value="1"/>
</dbReference>
<dbReference type="InterPro" id="IPR000014">
    <property type="entry name" value="PAS"/>
</dbReference>
<dbReference type="PROSITE" id="PS50801">
    <property type="entry name" value="STAS"/>
    <property type="match status" value="1"/>
</dbReference>
<evidence type="ECO:0000259" key="2">
    <source>
        <dbReference type="PROSITE" id="PS50112"/>
    </source>
</evidence>
<dbReference type="AlphaFoldDB" id="A0A4P2PSR1"/>